<organism evidence="5 6">
    <name type="scientific">Stachybotrys chartarum (strain CBS 109288 / IBT 7711)</name>
    <name type="common">Toxic black mold</name>
    <name type="synonym">Stilbospora chartarum</name>
    <dbReference type="NCBI Taxonomy" id="1280523"/>
    <lineage>
        <taxon>Eukaryota</taxon>
        <taxon>Fungi</taxon>
        <taxon>Dikarya</taxon>
        <taxon>Ascomycota</taxon>
        <taxon>Pezizomycotina</taxon>
        <taxon>Sordariomycetes</taxon>
        <taxon>Hypocreomycetidae</taxon>
        <taxon>Hypocreales</taxon>
        <taxon>Stachybotryaceae</taxon>
        <taxon>Stachybotrys</taxon>
    </lineage>
</organism>
<dbReference type="Proteomes" id="UP000028045">
    <property type="component" value="Unassembled WGS sequence"/>
</dbReference>
<dbReference type="GO" id="GO:0043328">
    <property type="term" value="P:protein transport to vacuole involved in ubiquitin-dependent protein catabolic process via the multivesicular body sorting pathway"/>
    <property type="evidence" value="ECO:0007669"/>
    <property type="project" value="TreeGrafter"/>
</dbReference>
<dbReference type="Gene3D" id="1.10.10.10">
    <property type="entry name" value="Winged helix-like DNA-binding domain superfamily/Winged helix DNA-binding domain"/>
    <property type="match status" value="1"/>
</dbReference>
<dbReference type="GO" id="GO:0000814">
    <property type="term" value="C:ESCRT II complex"/>
    <property type="evidence" value="ECO:0007669"/>
    <property type="project" value="InterPro"/>
</dbReference>
<dbReference type="AlphaFoldDB" id="A0A084ANK3"/>
<protein>
    <recommendedName>
        <fullName evidence="4">ESCRT-II complex subunit VPS25</fullName>
    </recommendedName>
</protein>
<keyword evidence="6" id="KW-1185">Reference proteome</keyword>
<evidence type="ECO:0000256" key="4">
    <source>
        <dbReference type="ARBA" id="ARBA00030094"/>
    </source>
</evidence>
<dbReference type="SUPFAM" id="SSF46785">
    <property type="entry name" value="Winged helix' DNA-binding domain"/>
    <property type="match status" value="2"/>
</dbReference>
<evidence type="ECO:0000313" key="5">
    <source>
        <dbReference type="EMBL" id="KEY66882.1"/>
    </source>
</evidence>
<name>A0A084ANK3_STACB</name>
<dbReference type="OrthoDB" id="245150at2759"/>
<evidence type="ECO:0000256" key="3">
    <source>
        <dbReference type="ARBA" id="ARBA00022927"/>
    </source>
</evidence>
<evidence type="ECO:0000313" key="6">
    <source>
        <dbReference type="Proteomes" id="UP000028045"/>
    </source>
</evidence>
<dbReference type="Pfam" id="PF05871">
    <property type="entry name" value="ESCRT-II"/>
    <property type="match status" value="1"/>
</dbReference>
<dbReference type="GO" id="GO:0042803">
    <property type="term" value="F:protein homodimerization activity"/>
    <property type="evidence" value="ECO:0007669"/>
    <property type="project" value="TreeGrafter"/>
</dbReference>
<accession>A0A084ANK3</accession>
<evidence type="ECO:0000256" key="1">
    <source>
        <dbReference type="ARBA" id="ARBA00009674"/>
    </source>
</evidence>
<dbReference type="EMBL" id="KL648641">
    <property type="protein sequence ID" value="KEY66882.1"/>
    <property type="molecule type" value="Genomic_DNA"/>
</dbReference>
<dbReference type="InterPro" id="IPR036388">
    <property type="entry name" value="WH-like_DNA-bd_sf"/>
</dbReference>
<evidence type="ECO:0000256" key="2">
    <source>
        <dbReference type="ARBA" id="ARBA00022448"/>
    </source>
</evidence>
<keyword evidence="2" id="KW-0813">Transport</keyword>
<dbReference type="PANTHER" id="PTHR13149:SF0">
    <property type="entry name" value="VACUOLAR PROTEIN-SORTING-ASSOCIATED PROTEIN 25"/>
    <property type="match status" value="1"/>
</dbReference>
<dbReference type="PANTHER" id="PTHR13149">
    <property type="entry name" value="VACUOLAR PROTEIN SORTING-ASSOCIATED PROTEIN VPS25"/>
    <property type="match status" value="1"/>
</dbReference>
<gene>
    <name evidence="5" type="ORF">S7711_05236</name>
</gene>
<dbReference type="FunFam" id="1.10.10.10:FF:000141">
    <property type="entry name" value="vacuolar protein-sorting-associated protein 25"/>
    <property type="match status" value="1"/>
</dbReference>
<reference evidence="5 6" key="1">
    <citation type="journal article" date="2014" name="BMC Genomics">
        <title>Comparative genome sequencing reveals chemotype-specific gene clusters in the toxigenic black mold Stachybotrys.</title>
        <authorList>
            <person name="Semeiks J."/>
            <person name="Borek D."/>
            <person name="Otwinowski Z."/>
            <person name="Grishin N.V."/>
        </authorList>
    </citation>
    <scope>NUCLEOTIDE SEQUENCE [LARGE SCALE GENOMIC DNA]</scope>
    <source>
        <strain evidence="6">CBS 109288 / IBT 7711</strain>
    </source>
</reference>
<dbReference type="InterPro" id="IPR036390">
    <property type="entry name" value="WH_DNA-bd_sf"/>
</dbReference>
<keyword evidence="3" id="KW-0653">Protein transport</keyword>
<dbReference type="InterPro" id="IPR008570">
    <property type="entry name" value="ESCRT-II_cplx_Vps25-sub"/>
</dbReference>
<dbReference type="GO" id="GO:0016236">
    <property type="term" value="P:macroautophagy"/>
    <property type="evidence" value="ECO:0007669"/>
    <property type="project" value="UniProtKB-ARBA"/>
</dbReference>
<dbReference type="HOGENOM" id="CLU_087657_0_1_1"/>
<dbReference type="GO" id="GO:0005198">
    <property type="term" value="F:structural molecule activity"/>
    <property type="evidence" value="ECO:0007669"/>
    <property type="project" value="TreeGrafter"/>
</dbReference>
<dbReference type="InterPro" id="IPR014041">
    <property type="entry name" value="ESCRT-II_cplx_Vps25-sub_N"/>
</dbReference>
<dbReference type="Gene3D" id="1.10.10.570">
    <property type="entry name" value="Winged helix' DNA-binding domain. Chain C. Domain 1"/>
    <property type="match status" value="1"/>
</dbReference>
<comment type="similarity">
    <text evidence="1">Belongs to the VPS25 family.</text>
</comment>
<sequence>MAATTAAAAAAAGGGEEADGGFRFPREYHFPAFFTRQTNLTTLHAQLTKWSGLVLAYAQHHRLFKLQLSAAADSDLFRNRRLDRRLAAADIREVIDFMRKDGRAEYVPGGSAAGATSSLSSSAAAAVAGGGGGGGASQGPAAGDVVYIYWRTPAEWAAVVEAYVEETAQKGSVLTVYELTDGEGTRGTEIHGMDSQVLMKALNILVKRGKAQIFGQEDSLGVKFF</sequence>
<proteinExistence type="inferred from homology"/>